<keyword evidence="3" id="KW-1185">Reference proteome</keyword>
<sequence length="162" mass="17844">MQIEVRWSADALLGMPFQSRRRYEKRGEKITVFADGRPIGTVPICGATAIDVPADAKSVHTQFGRSRTRPMAVSSLSEGDVLIHVDHGLHPPKRERRRRILGLCTCMAVLFPLFLFVPGTAENPWFSYSIAFPMIAAVLAYTVLVPGAVADLVRGERGRADP</sequence>
<dbReference type="AlphaFoldDB" id="A0A840I377"/>
<gene>
    <name evidence="2" type="ORF">GGQ59_001152</name>
</gene>
<keyword evidence="1" id="KW-0812">Transmembrane</keyword>
<feature type="transmembrane region" description="Helical" evidence="1">
    <location>
        <begin position="125"/>
        <end position="149"/>
    </location>
</feature>
<comment type="caution">
    <text evidence="2">The sequence shown here is derived from an EMBL/GenBank/DDBJ whole genome shotgun (WGS) entry which is preliminary data.</text>
</comment>
<reference evidence="2 3" key="1">
    <citation type="submission" date="2020-08" db="EMBL/GenBank/DDBJ databases">
        <title>Genomic Encyclopedia of Type Strains, Phase IV (KMG-IV): sequencing the most valuable type-strain genomes for metagenomic binning, comparative biology and taxonomic classification.</title>
        <authorList>
            <person name="Goeker M."/>
        </authorList>
    </citation>
    <scope>NUCLEOTIDE SEQUENCE [LARGE SCALE GENOMIC DNA]</scope>
    <source>
        <strain evidence="2 3">DSM 102850</strain>
    </source>
</reference>
<proteinExistence type="predicted"/>
<evidence type="ECO:0000256" key="1">
    <source>
        <dbReference type="SAM" id="Phobius"/>
    </source>
</evidence>
<name>A0A840I377_9PROT</name>
<dbReference type="Proteomes" id="UP000563524">
    <property type="component" value="Unassembled WGS sequence"/>
</dbReference>
<keyword evidence="1" id="KW-0472">Membrane</keyword>
<keyword evidence="1" id="KW-1133">Transmembrane helix</keyword>
<accession>A0A840I377</accession>
<evidence type="ECO:0000313" key="3">
    <source>
        <dbReference type="Proteomes" id="UP000563524"/>
    </source>
</evidence>
<protein>
    <submittedName>
        <fullName evidence="2">Uncharacterized protein</fullName>
    </submittedName>
</protein>
<evidence type="ECO:0000313" key="2">
    <source>
        <dbReference type="EMBL" id="MBB4658638.1"/>
    </source>
</evidence>
<dbReference type="RefSeq" id="WP_183816795.1">
    <property type="nucleotide sequence ID" value="NZ_JACHOB010000002.1"/>
</dbReference>
<organism evidence="2 3">
    <name type="scientific">Parvularcula dongshanensis</name>
    <dbReference type="NCBI Taxonomy" id="1173995"/>
    <lineage>
        <taxon>Bacteria</taxon>
        <taxon>Pseudomonadati</taxon>
        <taxon>Pseudomonadota</taxon>
        <taxon>Alphaproteobacteria</taxon>
        <taxon>Parvularculales</taxon>
        <taxon>Parvularculaceae</taxon>
        <taxon>Parvularcula</taxon>
    </lineage>
</organism>
<feature type="transmembrane region" description="Helical" evidence="1">
    <location>
        <begin position="100"/>
        <end position="119"/>
    </location>
</feature>
<dbReference type="EMBL" id="JACHOB010000002">
    <property type="protein sequence ID" value="MBB4658638.1"/>
    <property type="molecule type" value="Genomic_DNA"/>
</dbReference>